<dbReference type="InterPro" id="IPR008979">
    <property type="entry name" value="Galactose-bd-like_sf"/>
</dbReference>
<dbReference type="Gene3D" id="2.60.120.430">
    <property type="entry name" value="Galactose-binding lectin"/>
    <property type="match status" value="1"/>
</dbReference>
<dbReference type="PROSITE" id="PS51257">
    <property type="entry name" value="PROKAR_LIPOPROTEIN"/>
    <property type="match status" value="1"/>
</dbReference>
<protein>
    <recommendedName>
        <fullName evidence="4">CARDB domain-containing protein</fullName>
    </recommendedName>
</protein>
<reference evidence="2" key="1">
    <citation type="submission" date="2023-03" db="EMBL/GenBank/DDBJ databases">
        <title>Andean soil-derived lignocellulolytic bacterial consortium as a source of novel taxa and putative plastic-active enzymes.</title>
        <authorList>
            <person name="Diaz-Garcia L."/>
            <person name="Chuvochina M."/>
            <person name="Feuerriegel G."/>
            <person name="Bunk B."/>
            <person name="Sproer C."/>
            <person name="Streit W.R."/>
            <person name="Rodriguez L.M."/>
            <person name="Overmann J."/>
            <person name="Jimenez D.J."/>
        </authorList>
    </citation>
    <scope>NUCLEOTIDE SEQUENCE</scope>
    <source>
        <strain evidence="2">MAG 7</strain>
    </source>
</reference>
<sequence>MNRLLSWISFLLLAMACGQQPTGRNSFQMGRNKQLEKEGYTAVSQKSQYNKSFGYGWLNNPPPIVAMPVNNKLPLLLHSGATQDQPMQFRVDLPNGDYWMSLLAGAKDSVPTSISLQINEESLGDSLFFPWYRLPYRHIRRLVPVRDGKAVIQVSGKGFPLLHAVSFSPVKGWPKLPVSTGLETDTTTLLEWVQDMEVTASLSPDNASLWDKINSVQQYLQACRYYEMGGWLSASKATRLSLIYRLYITADILESIIVDTTHPLLDKSRYLLARTYYWLDKEMGVPAHRQRAQDLFAQLTPKYPDQPILRMYQGEKIIHPADIPNTVPHAPLWAQYQREAMGRMLELIHWWVQEKQLPNGELGGKYGDDVEMLRWWMPAILGAGDSLAALGYTKLADGVWNSGLLERGFAKDVDDVEHSAELFSDTHPAALLINYGDPRWVERCLISMQNFRDTWTAITASGHRHFKSAYLSASRVRAEAPYGVDVPLNARAARAGIWASWYNRDSSLLRLLEEWGRSWVQDAARTDNQKPAGILPAAVSFHKETLGGYGTHWYDPQLPYDYYSFSSIGHISELQYQLLALYAHTQDPFYLQPLDTVAAYLRRHTMSDQQAPAGSTEWVRQLLAGPGSSANGKLFSLAKQLTGSTQYDALIAQHGQPYNKFRLHGNRQELMAGLEQVLESLRYNWPLLTSEVKFTDRVYVPGSQLLTGMYTGHFGNGYEYPGLTATWQHTGKDMAILVQDGNTRSASISFFNFGAARTVQLQSWQLSPGLYSIQTGYDTNDDGQIDQPIAETRQTLAERVNRIPLHIPEGKTVVVNIRQLQQGAELPVSAPDLALSSLTLYKGGLFSGSYKVQCQLHNIGNIAATGIRIQLWIDGKMVEEQQPALLHAPRNLQPSQQAIQFKYSIAGEEKIQVKVSCVEKEITSFNNELKK</sequence>
<gene>
    <name evidence="2" type="ORF">P0Y53_16975</name>
</gene>
<proteinExistence type="predicted"/>
<keyword evidence="1" id="KW-0732">Signal</keyword>
<evidence type="ECO:0000256" key="1">
    <source>
        <dbReference type="SAM" id="SignalP"/>
    </source>
</evidence>
<evidence type="ECO:0008006" key="4">
    <source>
        <dbReference type="Google" id="ProtNLM"/>
    </source>
</evidence>
<evidence type="ECO:0000313" key="3">
    <source>
        <dbReference type="Proteomes" id="UP001220610"/>
    </source>
</evidence>
<evidence type="ECO:0000313" key="2">
    <source>
        <dbReference type="EMBL" id="WEK34183.1"/>
    </source>
</evidence>
<accession>A0AAJ5WR47</accession>
<dbReference type="EMBL" id="CP119311">
    <property type="protein sequence ID" value="WEK34183.1"/>
    <property type="molecule type" value="Genomic_DNA"/>
</dbReference>
<name>A0AAJ5WR47_9BACT</name>
<feature type="signal peptide" evidence="1">
    <location>
        <begin position="1"/>
        <end position="16"/>
    </location>
</feature>
<dbReference type="SUPFAM" id="SSF49785">
    <property type="entry name" value="Galactose-binding domain-like"/>
    <property type="match status" value="1"/>
</dbReference>
<dbReference type="Proteomes" id="UP001220610">
    <property type="component" value="Chromosome"/>
</dbReference>
<organism evidence="2 3">
    <name type="scientific">Candidatus Pseudobacter hemicellulosilyticus</name>
    <dbReference type="NCBI Taxonomy" id="3121375"/>
    <lineage>
        <taxon>Bacteria</taxon>
        <taxon>Pseudomonadati</taxon>
        <taxon>Bacteroidota</taxon>
        <taxon>Chitinophagia</taxon>
        <taxon>Chitinophagales</taxon>
        <taxon>Chitinophagaceae</taxon>
        <taxon>Pseudobacter</taxon>
    </lineage>
</organism>
<dbReference type="AlphaFoldDB" id="A0AAJ5WR47"/>
<feature type="chain" id="PRO_5042564564" description="CARDB domain-containing protein" evidence="1">
    <location>
        <begin position="17"/>
        <end position="931"/>
    </location>
</feature>